<protein>
    <recommendedName>
        <fullName evidence="2">OmpA-like domain-containing protein</fullName>
    </recommendedName>
</protein>
<evidence type="ECO:0000256" key="1">
    <source>
        <dbReference type="PROSITE-ProRule" id="PRU00473"/>
    </source>
</evidence>
<dbReference type="InterPro" id="IPR036737">
    <property type="entry name" value="OmpA-like_sf"/>
</dbReference>
<keyword evidence="4" id="KW-1185">Reference proteome</keyword>
<dbReference type="Gene3D" id="3.30.1330.60">
    <property type="entry name" value="OmpA-like domain"/>
    <property type="match status" value="1"/>
</dbReference>
<evidence type="ECO:0000313" key="3">
    <source>
        <dbReference type="EMBL" id="QNT70780.1"/>
    </source>
</evidence>
<dbReference type="EMBL" id="CP053923">
    <property type="protein sequence ID" value="QNT70780.1"/>
    <property type="molecule type" value="Genomic_DNA"/>
</dbReference>
<sequence>MSADRANAARRVLVEQGLTDTRVERVVGRAATEPLLPQTPDAAGNRRLTIMLLRGTGSH</sequence>
<gene>
    <name evidence="3" type="ORF">HQ394_17490</name>
</gene>
<dbReference type="SUPFAM" id="SSF103088">
    <property type="entry name" value="OmpA-like"/>
    <property type="match status" value="1"/>
</dbReference>
<feature type="domain" description="OmpA-like" evidence="2">
    <location>
        <begin position="1"/>
        <end position="56"/>
    </location>
</feature>
<evidence type="ECO:0000313" key="4">
    <source>
        <dbReference type="Proteomes" id="UP000516369"/>
    </source>
</evidence>
<organism evidence="3 4">
    <name type="scientific">Defluviicoccus vanus</name>
    <dbReference type="NCBI Taxonomy" id="111831"/>
    <lineage>
        <taxon>Bacteria</taxon>
        <taxon>Pseudomonadati</taxon>
        <taxon>Pseudomonadota</taxon>
        <taxon>Alphaproteobacteria</taxon>
        <taxon>Rhodospirillales</taxon>
        <taxon>Rhodospirillaceae</taxon>
        <taxon>Defluviicoccus</taxon>
    </lineage>
</organism>
<dbReference type="Proteomes" id="UP000516369">
    <property type="component" value="Chromosome"/>
</dbReference>
<dbReference type="KEGG" id="dvn:HQ394_17490"/>
<keyword evidence="1" id="KW-0472">Membrane</keyword>
<dbReference type="AlphaFoldDB" id="A0A7H1N4Z4"/>
<dbReference type="InterPro" id="IPR006665">
    <property type="entry name" value="OmpA-like"/>
</dbReference>
<accession>A0A7H1N4Z4</accession>
<dbReference type="GO" id="GO:0016020">
    <property type="term" value="C:membrane"/>
    <property type="evidence" value="ECO:0007669"/>
    <property type="project" value="UniProtKB-UniRule"/>
</dbReference>
<evidence type="ECO:0000259" key="2">
    <source>
        <dbReference type="PROSITE" id="PS51123"/>
    </source>
</evidence>
<reference evidence="3 4" key="1">
    <citation type="submission" date="2020-05" db="EMBL/GenBank/DDBJ databases">
        <title>Complete closed genome sequence of Defluviicoccus vanus.</title>
        <authorList>
            <person name="Bessarab I."/>
            <person name="Arumugam K."/>
            <person name="Maszenan A.M."/>
            <person name="Seviour R.J."/>
            <person name="Williams R.B."/>
        </authorList>
    </citation>
    <scope>NUCLEOTIDE SEQUENCE [LARGE SCALE GENOMIC DNA]</scope>
    <source>
        <strain evidence="3 4">Ben 114</strain>
    </source>
</reference>
<dbReference type="PROSITE" id="PS51123">
    <property type="entry name" value="OMPA_2"/>
    <property type="match status" value="1"/>
</dbReference>
<name>A0A7H1N4Z4_9PROT</name>
<proteinExistence type="predicted"/>